<sequence length="332" mass="36593">MIVYITFLYQMDTSLTENLYSLVNALWLALPETILYTPYSPLGVFGVLLVVNVCIVRARGKMSTMRLALVVETGMFLVATVHLGSTLYAIYFGVKIDALHVLQVAGTYVNQGFATLPELAHKRTIAVTVAQVAFVAQVWLGDGFMLFRLWRVWNNDQRVVTPISLGFLADIALGIFALYRNGEAFVDMKDRTTTTIGQHIDDQATMMANTVYISVVAVSLAVHVTCTVLIAARVLFLQRQVGRSVQREGGVSPTAVAILLLESAAIYSLSMLALLIAFAESFIKSLRSRFNYMDVVMGLVVPLVGVTFSIIITRMGLGISVEMFLRKFSIRA</sequence>
<comment type="caution">
    <text evidence="2">The sequence shown here is derived from an EMBL/GenBank/DDBJ whole genome shotgun (WGS) entry which is preliminary data.</text>
</comment>
<gene>
    <name evidence="2" type="ORF">CONPUDRAFT_147543</name>
</gene>
<feature type="transmembrane region" description="Helical" evidence="1">
    <location>
        <begin position="159"/>
        <end position="179"/>
    </location>
</feature>
<accession>A0A5M3M806</accession>
<dbReference type="EMBL" id="JH711590">
    <property type="protein sequence ID" value="EIW75004.1"/>
    <property type="molecule type" value="Genomic_DNA"/>
</dbReference>
<keyword evidence="3" id="KW-1185">Reference proteome</keyword>
<feature type="transmembrane region" description="Helical" evidence="1">
    <location>
        <begin position="67"/>
        <end position="91"/>
    </location>
</feature>
<feature type="transmembrane region" description="Helical" evidence="1">
    <location>
        <begin position="256"/>
        <end position="279"/>
    </location>
</feature>
<evidence type="ECO:0000313" key="3">
    <source>
        <dbReference type="Proteomes" id="UP000053558"/>
    </source>
</evidence>
<feature type="transmembrane region" description="Helical" evidence="1">
    <location>
        <begin position="211"/>
        <end position="236"/>
    </location>
</feature>
<evidence type="ECO:0000256" key="1">
    <source>
        <dbReference type="SAM" id="Phobius"/>
    </source>
</evidence>
<reference evidence="3" key="1">
    <citation type="journal article" date="2012" name="Science">
        <title>The Paleozoic origin of enzymatic lignin decomposition reconstructed from 31 fungal genomes.</title>
        <authorList>
            <person name="Floudas D."/>
            <person name="Binder M."/>
            <person name="Riley R."/>
            <person name="Barry K."/>
            <person name="Blanchette R.A."/>
            <person name="Henrissat B."/>
            <person name="Martinez A.T."/>
            <person name="Otillar R."/>
            <person name="Spatafora J.W."/>
            <person name="Yadav J.S."/>
            <person name="Aerts A."/>
            <person name="Benoit I."/>
            <person name="Boyd A."/>
            <person name="Carlson A."/>
            <person name="Copeland A."/>
            <person name="Coutinho P.M."/>
            <person name="de Vries R.P."/>
            <person name="Ferreira P."/>
            <person name="Findley K."/>
            <person name="Foster B."/>
            <person name="Gaskell J."/>
            <person name="Glotzer D."/>
            <person name="Gorecki P."/>
            <person name="Heitman J."/>
            <person name="Hesse C."/>
            <person name="Hori C."/>
            <person name="Igarashi K."/>
            <person name="Jurgens J.A."/>
            <person name="Kallen N."/>
            <person name="Kersten P."/>
            <person name="Kohler A."/>
            <person name="Kuees U."/>
            <person name="Kumar T.K.A."/>
            <person name="Kuo A."/>
            <person name="LaButti K."/>
            <person name="Larrondo L.F."/>
            <person name="Lindquist E."/>
            <person name="Ling A."/>
            <person name="Lombard V."/>
            <person name="Lucas S."/>
            <person name="Lundell T."/>
            <person name="Martin R."/>
            <person name="McLaughlin D.J."/>
            <person name="Morgenstern I."/>
            <person name="Morin E."/>
            <person name="Murat C."/>
            <person name="Nagy L.G."/>
            <person name="Nolan M."/>
            <person name="Ohm R.A."/>
            <person name="Patyshakuliyeva A."/>
            <person name="Rokas A."/>
            <person name="Ruiz-Duenas F.J."/>
            <person name="Sabat G."/>
            <person name="Salamov A."/>
            <person name="Samejima M."/>
            <person name="Schmutz J."/>
            <person name="Slot J.C."/>
            <person name="St John F."/>
            <person name="Stenlid J."/>
            <person name="Sun H."/>
            <person name="Sun S."/>
            <person name="Syed K."/>
            <person name="Tsang A."/>
            <person name="Wiebenga A."/>
            <person name="Young D."/>
            <person name="Pisabarro A."/>
            <person name="Eastwood D.C."/>
            <person name="Martin F."/>
            <person name="Cullen D."/>
            <person name="Grigoriev I.V."/>
            <person name="Hibbett D.S."/>
        </authorList>
    </citation>
    <scope>NUCLEOTIDE SEQUENCE [LARGE SCALE GENOMIC DNA]</scope>
    <source>
        <strain evidence="3">RWD-64-598 SS2</strain>
    </source>
</reference>
<organism evidence="2 3">
    <name type="scientific">Coniophora puteana (strain RWD-64-598)</name>
    <name type="common">Brown rot fungus</name>
    <dbReference type="NCBI Taxonomy" id="741705"/>
    <lineage>
        <taxon>Eukaryota</taxon>
        <taxon>Fungi</taxon>
        <taxon>Dikarya</taxon>
        <taxon>Basidiomycota</taxon>
        <taxon>Agaricomycotina</taxon>
        <taxon>Agaricomycetes</taxon>
        <taxon>Agaricomycetidae</taxon>
        <taxon>Boletales</taxon>
        <taxon>Coniophorineae</taxon>
        <taxon>Coniophoraceae</taxon>
        <taxon>Coniophora</taxon>
    </lineage>
</organism>
<name>A0A5M3M806_CONPW</name>
<keyword evidence="1" id="KW-1133">Transmembrane helix</keyword>
<dbReference type="GeneID" id="19202336"/>
<feature type="transmembrane region" description="Helical" evidence="1">
    <location>
        <begin position="125"/>
        <end position="147"/>
    </location>
</feature>
<keyword evidence="1" id="KW-0812">Transmembrane</keyword>
<evidence type="ECO:0008006" key="4">
    <source>
        <dbReference type="Google" id="ProtNLM"/>
    </source>
</evidence>
<dbReference type="RefSeq" id="XP_007775051.1">
    <property type="nucleotide sequence ID" value="XM_007776861.1"/>
</dbReference>
<dbReference type="AlphaFoldDB" id="A0A5M3M806"/>
<feature type="transmembrane region" description="Helical" evidence="1">
    <location>
        <begin position="299"/>
        <end position="325"/>
    </location>
</feature>
<feature type="transmembrane region" description="Helical" evidence="1">
    <location>
        <begin position="36"/>
        <end position="55"/>
    </location>
</feature>
<proteinExistence type="predicted"/>
<protein>
    <recommendedName>
        <fullName evidence="4">G protein-coupled receptor</fullName>
    </recommendedName>
</protein>
<dbReference type="KEGG" id="cput:CONPUDRAFT_147543"/>
<keyword evidence="1" id="KW-0472">Membrane</keyword>
<evidence type="ECO:0000313" key="2">
    <source>
        <dbReference type="EMBL" id="EIW75004.1"/>
    </source>
</evidence>
<dbReference type="Proteomes" id="UP000053558">
    <property type="component" value="Unassembled WGS sequence"/>
</dbReference>